<name>U6KAS2_9EIME</name>
<evidence type="ECO:0000313" key="4">
    <source>
        <dbReference type="Proteomes" id="UP000030744"/>
    </source>
</evidence>
<evidence type="ECO:0000256" key="1">
    <source>
        <dbReference type="SAM" id="MobiDB-lite"/>
    </source>
</evidence>
<accession>U6KAS2</accession>
<reference evidence="3" key="1">
    <citation type="submission" date="2013-10" db="EMBL/GenBank/DDBJ databases">
        <title>Genomic analysis of the causative agents of coccidiosis in chickens.</title>
        <authorList>
            <person name="Reid A.J."/>
            <person name="Blake D."/>
            <person name="Billington K."/>
            <person name="Browne H."/>
            <person name="Dunn M."/>
            <person name="Hung S."/>
            <person name="Kawahara F."/>
            <person name="Miranda-Saavedra D."/>
            <person name="Mourier T."/>
            <person name="Nagra H."/>
            <person name="Otto T.D."/>
            <person name="Rawlings N."/>
            <person name="Sanchez A."/>
            <person name="Sanders M."/>
            <person name="Subramaniam C."/>
            <person name="Tay Y."/>
            <person name="Dear P."/>
            <person name="Doerig C."/>
            <person name="Gruber A."/>
            <person name="Parkinson J."/>
            <person name="Shirley M."/>
            <person name="Wan K.L."/>
            <person name="Berriman M."/>
            <person name="Tomley F."/>
            <person name="Pain A."/>
        </authorList>
    </citation>
    <scope>NUCLEOTIDE SEQUENCE [LARGE SCALE GENOMIC DNA]</scope>
    <source>
        <strain evidence="3">Houghton</strain>
    </source>
</reference>
<feature type="region of interest" description="Disordered" evidence="1">
    <location>
        <begin position="224"/>
        <end position="394"/>
    </location>
</feature>
<gene>
    <name evidence="3" type="ORF">EMH_0076170</name>
</gene>
<organism evidence="3 4">
    <name type="scientific">Eimeria mitis</name>
    <dbReference type="NCBI Taxonomy" id="44415"/>
    <lineage>
        <taxon>Eukaryota</taxon>
        <taxon>Sar</taxon>
        <taxon>Alveolata</taxon>
        <taxon>Apicomplexa</taxon>
        <taxon>Conoidasida</taxon>
        <taxon>Coccidia</taxon>
        <taxon>Eucoccidiorida</taxon>
        <taxon>Eimeriorina</taxon>
        <taxon>Eimeriidae</taxon>
        <taxon>Eimeria</taxon>
    </lineage>
</organism>
<evidence type="ECO:0000313" key="3">
    <source>
        <dbReference type="EMBL" id="CDJ32588.1"/>
    </source>
</evidence>
<sequence length="394" mass="42039">MGSRRLFQASFVAFVLYFDSLPSSSFGFQLSVANETPSTGEEGLRSQPFLGTADAFKPPLSSNPSFLQKQLLKRLRRDKKKTPPVPDINSRVEKNLDLPFSAAADEKRSDPTVPQLPSECVPSGMRAPPSECSGIYGADWGLKGRGASGSLRRGGPSRGSVAVPQVSLSHGAEAGAGQPVLQRSGRGSTKVPISERRYAPQGEPTDPAAQATAEALLREMTISQTTGSWGGKPEVSPPEPETFDEARDRLQAMLGGQGTSSRGTLQRQREETPRTETSSGTLPRPRAGPPSHPFSSLDRWYPVGQPALQEPAQDWGGYGMPGVAAGRIRNPYLDTEEGTEGPQGPTQPAQRGPGGHEMPPPQPYPPTRSSTLPRPGTGPPPQRTSWAFMELIGG</sequence>
<dbReference type="RefSeq" id="XP_013355153.1">
    <property type="nucleotide sequence ID" value="XM_013499699.1"/>
</dbReference>
<keyword evidence="2" id="KW-0732">Signal</keyword>
<dbReference type="GeneID" id="25382075"/>
<feature type="signal peptide" evidence="2">
    <location>
        <begin position="1"/>
        <end position="27"/>
    </location>
</feature>
<dbReference type="Proteomes" id="UP000030744">
    <property type="component" value="Unassembled WGS sequence"/>
</dbReference>
<dbReference type="AlphaFoldDB" id="U6KAS2"/>
<reference evidence="3" key="2">
    <citation type="submission" date="2013-10" db="EMBL/GenBank/DDBJ databases">
        <authorList>
            <person name="Aslett M."/>
        </authorList>
    </citation>
    <scope>NUCLEOTIDE SEQUENCE [LARGE SCALE GENOMIC DNA]</scope>
    <source>
        <strain evidence="3">Houghton</strain>
    </source>
</reference>
<proteinExistence type="predicted"/>
<feature type="chain" id="PRO_5004671375" evidence="2">
    <location>
        <begin position="28"/>
        <end position="394"/>
    </location>
</feature>
<evidence type="ECO:0000256" key="2">
    <source>
        <dbReference type="SAM" id="SignalP"/>
    </source>
</evidence>
<dbReference type="EMBL" id="HG684309">
    <property type="protein sequence ID" value="CDJ32588.1"/>
    <property type="molecule type" value="Genomic_DNA"/>
</dbReference>
<protein>
    <submittedName>
        <fullName evidence="3">Uncharacterized protein</fullName>
    </submittedName>
</protein>
<feature type="region of interest" description="Disordered" evidence="1">
    <location>
        <begin position="171"/>
        <end position="191"/>
    </location>
</feature>
<dbReference type="VEuPathDB" id="ToxoDB:EMH_0076170"/>
<keyword evidence="4" id="KW-1185">Reference proteome</keyword>
<feature type="region of interest" description="Disordered" evidence="1">
    <location>
        <begin position="76"/>
        <end position="128"/>
    </location>
</feature>